<keyword evidence="3 5" id="KW-1133">Transmembrane helix</keyword>
<dbReference type="GO" id="GO:0016020">
    <property type="term" value="C:membrane"/>
    <property type="evidence" value="ECO:0007669"/>
    <property type="project" value="UniProtKB-SubCell"/>
</dbReference>
<organism evidence="6 7">
    <name type="scientific">Chitinophaga agrisoli</name>
    <dbReference type="NCBI Taxonomy" id="2607653"/>
    <lineage>
        <taxon>Bacteria</taxon>
        <taxon>Pseudomonadati</taxon>
        <taxon>Bacteroidota</taxon>
        <taxon>Chitinophagia</taxon>
        <taxon>Chitinophagales</taxon>
        <taxon>Chitinophagaceae</taxon>
        <taxon>Chitinophaga</taxon>
    </lineage>
</organism>
<evidence type="ECO:0000313" key="7">
    <source>
        <dbReference type="Proteomes" id="UP000324611"/>
    </source>
</evidence>
<sequence length="124" mass="14543">MKTFKNVVYWLLLAYYIYVFGYASLEKVFHTKSMMDGMNFLGFNYVWTTLIGYGELGGWLVVLFGLYKPEFRNLGMLLLFPFAVGAFTAHMAHHEYSHYFNALYVTVTTPIMLYLDKNFRISIK</sequence>
<keyword evidence="2 5" id="KW-0812">Transmembrane</keyword>
<evidence type="ECO:0008006" key="8">
    <source>
        <dbReference type="Google" id="ProtNLM"/>
    </source>
</evidence>
<reference evidence="6 7" key="1">
    <citation type="submission" date="2019-09" db="EMBL/GenBank/DDBJ databases">
        <title>Chitinophaga ginsengihumi sp. nov., isolated from soil of ginseng rhizosphere.</title>
        <authorList>
            <person name="Lee J."/>
        </authorList>
    </citation>
    <scope>NUCLEOTIDE SEQUENCE [LARGE SCALE GENOMIC DNA]</scope>
    <source>
        <strain evidence="6 7">BN140078</strain>
    </source>
</reference>
<dbReference type="EMBL" id="VUOC01000004">
    <property type="protein sequence ID" value="KAA2239815.1"/>
    <property type="molecule type" value="Genomic_DNA"/>
</dbReference>
<evidence type="ECO:0000256" key="4">
    <source>
        <dbReference type="ARBA" id="ARBA00023136"/>
    </source>
</evidence>
<dbReference type="RefSeq" id="WP_149840992.1">
    <property type="nucleotide sequence ID" value="NZ_VUOC01000004.1"/>
</dbReference>
<dbReference type="Proteomes" id="UP000324611">
    <property type="component" value="Unassembled WGS sequence"/>
</dbReference>
<proteinExistence type="predicted"/>
<feature type="transmembrane region" description="Helical" evidence="5">
    <location>
        <begin position="45"/>
        <end position="67"/>
    </location>
</feature>
<comment type="caution">
    <text evidence="6">The sequence shown here is derived from an EMBL/GenBank/DDBJ whole genome shotgun (WGS) entry which is preliminary data.</text>
</comment>
<keyword evidence="4 5" id="KW-0472">Membrane</keyword>
<feature type="transmembrane region" description="Helical" evidence="5">
    <location>
        <begin position="7"/>
        <end position="25"/>
    </location>
</feature>
<evidence type="ECO:0000256" key="5">
    <source>
        <dbReference type="SAM" id="Phobius"/>
    </source>
</evidence>
<feature type="transmembrane region" description="Helical" evidence="5">
    <location>
        <begin position="74"/>
        <end position="92"/>
    </location>
</feature>
<name>A0A5B2VLN5_9BACT</name>
<evidence type="ECO:0000256" key="1">
    <source>
        <dbReference type="ARBA" id="ARBA00004141"/>
    </source>
</evidence>
<gene>
    <name evidence="6" type="ORF">F0L74_26880</name>
</gene>
<comment type="subcellular location">
    <subcellularLocation>
        <location evidence="1">Membrane</location>
        <topology evidence="1">Multi-pass membrane protein</topology>
    </subcellularLocation>
</comment>
<evidence type="ECO:0000313" key="6">
    <source>
        <dbReference type="EMBL" id="KAA2239815.1"/>
    </source>
</evidence>
<feature type="transmembrane region" description="Helical" evidence="5">
    <location>
        <begin position="98"/>
        <end position="115"/>
    </location>
</feature>
<evidence type="ECO:0000256" key="3">
    <source>
        <dbReference type="ARBA" id="ARBA00022989"/>
    </source>
</evidence>
<reference evidence="6 7" key="2">
    <citation type="submission" date="2019-09" db="EMBL/GenBank/DDBJ databases">
        <authorList>
            <person name="Jin C."/>
        </authorList>
    </citation>
    <scope>NUCLEOTIDE SEQUENCE [LARGE SCALE GENOMIC DNA]</scope>
    <source>
        <strain evidence="6 7">BN140078</strain>
    </source>
</reference>
<evidence type="ECO:0000256" key="2">
    <source>
        <dbReference type="ARBA" id="ARBA00022692"/>
    </source>
</evidence>
<dbReference type="Pfam" id="PF13564">
    <property type="entry name" value="DoxX_2"/>
    <property type="match status" value="1"/>
</dbReference>
<accession>A0A5B2VLN5</accession>
<protein>
    <recommendedName>
        <fullName evidence="8">DoxX-like protein</fullName>
    </recommendedName>
</protein>
<dbReference type="InterPro" id="IPR032808">
    <property type="entry name" value="DoxX"/>
</dbReference>
<keyword evidence="7" id="KW-1185">Reference proteome</keyword>
<dbReference type="AlphaFoldDB" id="A0A5B2VLN5"/>